<keyword evidence="1" id="KW-0472">Membrane</keyword>
<comment type="caution">
    <text evidence="2">The sequence shown here is derived from an EMBL/GenBank/DDBJ whole genome shotgun (WGS) entry which is preliminary data.</text>
</comment>
<evidence type="ECO:0000256" key="1">
    <source>
        <dbReference type="SAM" id="Phobius"/>
    </source>
</evidence>
<reference evidence="2 3" key="1">
    <citation type="submission" date="2017-11" db="EMBL/GenBank/DDBJ databases">
        <title>Bacterial isolate from king chilli rhizosphere.</title>
        <authorList>
            <person name="Takhelmayum P."/>
            <person name="Sarangthem I."/>
        </authorList>
    </citation>
    <scope>NUCLEOTIDE SEQUENCE [LARGE SCALE GENOMIC DNA]</scope>
    <source>
        <strain evidence="3">t26</strain>
    </source>
</reference>
<keyword evidence="1" id="KW-1133">Transmembrane helix</keyword>
<dbReference type="AlphaFoldDB" id="A0A2M9Q4R6"/>
<evidence type="ECO:0000313" key="2">
    <source>
        <dbReference type="EMBL" id="PJO43063.1"/>
    </source>
</evidence>
<organism evidence="2 3">
    <name type="scientific">Lysinibacillus xylanilyticus</name>
    <dbReference type="NCBI Taxonomy" id="582475"/>
    <lineage>
        <taxon>Bacteria</taxon>
        <taxon>Bacillati</taxon>
        <taxon>Bacillota</taxon>
        <taxon>Bacilli</taxon>
        <taxon>Bacillales</taxon>
        <taxon>Bacillaceae</taxon>
        <taxon>Lysinibacillus</taxon>
    </lineage>
</organism>
<name>A0A2M9Q4R6_9BACI</name>
<evidence type="ECO:0000313" key="3">
    <source>
        <dbReference type="Proteomes" id="UP000232101"/>
    </source>
</evidence>
<gene>
    <name evidence="2" type="ORF">CWD94_14975</name>
</gene>
<accession>A0A2M9Q4R6</accession>
<proteinExistence type="predicted"/>
<dbReference type="Proteomes" id="UP000232101">
    <property type="component" value="Unassembled WGS sequence"/>
</dbReference>
<feature type="transmembrane region" description="Helical" evidence="1">
    <location>
        <begin position="6"/>
        <end position="23"/>
    </location>
</feature>
<dbReference type="RefSeq" id="WP_100543708.1">
    <property type="nucleotide sequence ID" value="NZ_PHQY01000646.1"/>
</dbReference>
<sequence length="171" mass="19895">MVGLKYIGGVLVAIVLCGVIWLVHPAKEQVNQLEEQISRQYMFANFLLRDTVEDLLAWNFSQPLTDADEDYLKKLSNELLYTTDLIFSGDVVHHEWRSRMKDIQGYLSNYMSGTSLSEEDVADINQSLQATRFITMDFSDYVDNTYDFYNAMHDEQHEMVERVKSRLASKY</sequence>
<dbReference type="EMBL" id="PHQY01000646">
    <property type="protein sequence ID" value="PJO43063.1"/>
    <property type="molecule type" value="Genomic_DNA"/>
</dbReference>
<protein>
    <submittedName>
        <fullName evidence="2">Uncharacterized protein</fullName>
    </submittedName>
</protein>
<keyword evidence="1" id="KW-0812">Transmembrane</keyword>